<feature type="compositionally biased region" description="Basic and acidic residues" evidence="1">
    <location>
        <begin position="49"/>
        <end position="62"/>
    </location>
</feature>
<name>A0ABD2WWS4_9HYME</name>
<protein>
    <submittedName>
        <fullName evidence="2">Uncharacterized protein</fullName>
    </submittedName>
</protein>
<sequence>MMDMLRFRQNLFEQQHNSNNNSMKMEIDNFLDQNNNLNLDSAWPSALDRQSRRDGAGGRDETTTTTPPGGN</sequence>
<gene>
    <name evidence="2" type="ORF">TKK_008599</name>
</gene>
<keyword evidence="3" id="KW-1185">Reference proteome</keyword>
<comment type="caution">
    <text evidence="2">The sequence shown here is derived from an EMBL/GenBank/DDBJ whole genome shotgun (WGS) entry which is preliminary data.</text>
</comment>
<proteinExistence type="predicted"/>
<evidence type="ECO:0000256" key="1">
    <source>
        <dbReference type="SAM" id="MobiDB-lite"/>
    </source>
</evidence>
<evidence type="ECO:0000313" key="3">
    <source>
        <dbReference type="Proteomes" id="UP001627154"/>
    </source>
</evidence>
<dbReference type="Proteomes" id="UP001627154">
    <property type="component" value="Unassembled WGS sequence"/>
</dbReference>
<reference evidence="2 3" key="1">
    <citation type="journal article" date="2024" name="bioRxiv">
        <title>A reference genome for Trichogramma kaykai: A tiny desert-dwelling parasitoid wasp with competing sex-ratio distorters.</title>
        <authorList>
            <person name="Culotta J."/>
            <person name="Lindsey A.R."/>
        </authorList>
    </citation>
    <scope>NUCLEOTIDE SEQUENCE [LARGE SCALE GENOMIC DNA]</scope>
    <source>
        <strain evidence="2 3">KSX58</strain>
    </source>
</reference>
<dbReference type="EMBL" id="JBJJXI010000062">
    <property type="protein sequence ID" value="KAL3397492.1"/>
    <property type="molecule type" value="Genomic_DNA"/>
</dbReference>
<organism evidence="2 3">
    <name type="scientific">Trichogramma kaykai</name>
    <dbReference type="NCBI Taxonomy" id="54128"/>
    <lineage>
        <taxon>Eukaryota</taxon>
        <taxon>Metazoa</taxon>
        <taxon>Ecdysozoa</taxon>
        <taxon>Arthropoda</taxon>
        <taxon>Hexapoda</taxon>
        <taxon>Insecta</taxon>
        <taxon>Pterygota</taxon>
        <taxon>Neoptera</taxon>
        <taxon>Endopterygota</taxon>
        <taxon>Hymenoptera</taxon>
        <taxon>Apocrita</taxon>
        <taxon>Proctotrupomorpha</taxon>
        <taxon>Chalcidoidea</taxon>
        <taxon>Trichogrammatidae</taxon>
        <taxon>Trichogramma</taxon>
    </lineage>
</organism>
<evidence type="ECO:0000313" key="2">
    <source>
        <dbReference type="EMBL" id="KAL3397492.1"/>
    </source>
</evidence>
<feature type="region of interest" description="Disordered" evidence="1">
    <location>
        <begin position="35"/>
        <end position="71"/>
    </location>
</feature>
<accession>A0ABD2WWS4</accession>
<dbReference type="AlphaFoldDB" id="A0ABD2WWS4"/>